<organism evidence="1 2">
    <name type="scientific">Pararge aegeria aegeria</name>
    <dbReference type="NCBI Taxonomy" id="348720"/>
    <lineage>
        <taxon>Eukaryota</taxon>
        <taxon>Metazoa</taxon>
        <taxon>Ecdysozoa</taxon>
        <taxon>Arthropoda</taxon>
        <taxon>Hexapoda</taxon>
        <taxon>Insecta</taxon>
        <taxon>Pterygota</taxon>
        <taxon>Neoptera</taxon>
        <taxon>Endopterygota</taxon>
        <taxon>Lepidoptera</taxon>
        <taxon>Glossata</taxon>
        <taxon>Ditrysia</taxon>
        <taxon>Papilionoidea</taxon>
        <taxon>Nymphalidae</taxon>
        <taxon>Satyrinae</taxon>
        <taxon>Satyrini</taxon>
        <taxon>Parargina</taxon>
        <taxon>Pararge</taxon>
    </lineage>
</organism>
<keyword evidence="2" id="KW-1185">Reference proteome</keyword>
<gene>
    <name evidence="1" type="primary">jg16177</name>
    <name evidence="1" type="ORF">PAEG_LOCUS11540</name>
</gene>
<evidence type="ECO:0000313" key="1">
    <source>
        <dbReference type="EMBL" id="CAH2233589.1"/>
    </source>
</evidence>
<sequence>MLCSGLKGVDAGVITVTRGFTSKPLGTHRTNCCPVSIEHKEHIVRTVALCPKDTGQQFARCVPCMPCEVLLCL</sequence>
<name>A0A8S4RCW7_9NEOP</name>
<evidence type="ECO:0000313" key="2">
    <source>
        <dbReference type="Proteomes" id="UP000838756"/>
    </source>
</evidence>
<comment type="caution">
    <text evidence="1">The sequence shown here is derived from an EMBL/GenBank/DDBJ whole genome shotgun (WGS) entry which is preliminary data.</text>
</comment>
<protein>
    <submittedName>
        <fullName evidence="1">Jg16177 protein</fullName>
    </submittedName>
</protein>
<dbReference type="AlphaFoldDB" id="A0A8S4RCW7"/>
<dbReference type="Proteomes" id="UP000838756">
    <property type="component" value="Unassembled WGS sequence"/>
</dbReference>
<reference evidence="1" key="1">
    <citation type="submission" date="2022-03" db="EMBL/GenBank/DDBJ databases">
        <authorList>
            <person name="Lindestad O."/>
        </authorList>
    </citation>
    <scope>NUCLEOTIDE SEQUENCE</scope>
</reference>
<dbReference type="EMBL" id="CAKXAJ010024984">
    <property type="protein sequence ID" value="CAH2233589.1"/>
    <property type="molecule type" value="Genomic_DNA"/>
</dbReference>
<proteinExistence type="predicted"/>
<accession>A0A8S4RCW7</accession>